<accession>A0A4R4KEJ5</accession>
<gene>
    <name evidence="1" type="ORF">EZE20_11245</name>
</gene>
<keyword evidence="2" id="KW-1185">Reference proteome</keyword>
<organism evidence="1 2">
    <name type="scientific">Arundinibacter roseus</name>
    <dbReference type="NCBI Taxonomy" id="2070510"/>
    <lineage>
        <taxon>Bacteria</taxon>
        <taxon>Pseudomonadati</taxon>
        <taxon>Bacteroidota</taxon>
        <taxon>Cytophagia</taxon>
        <taxon>Cytophagales</taxon>
        <taxon>Spirosomataceae</taxon>
        <taxon>Arundinibacter</taxon>
    </lineage>
</organism>
<sequence length="133" mass="15797">MYNYKKLTYQLDRGSGWYKLQFAPVTASTLPDELKVEERLMPGIKADIIVHGRERIAKEIDPKRPWKWFTGLRPTNRIGYHSGHFRTSTRYKGIFKRHFCLFKFSPNSDQLTLYFFEGLERPFGDVESIIKYL</sequence>
<evidence type="ECO:0000313" key="2">
    <source>
        <dbReference type="Proteomes" id="UP000295706"/>
    </source>
</evidence>
<comment type="caution">
    <text evidence="1">The sequence shown here is derived from an EMBL/GenBank/DDBJ whole genome shotgun (WGS) entry which is preliminary data.</text>
</comment>
<evidence type="ECO:0000313" key="1">
    <source>
        <dbReference type="EMBL" id="TDB65272.1"/>
    </source>
</evidence>
<name>A0A4R4KEJ5_9BACT</name>
<dbReference type="OrthoDB" id="931936at2"/>
<protein>
    <submittedName>
        <fullName evidence="1">Uncharacterized protein</fullName>
    </submittedName>
</protein>
<dbReference type="AlphaFoldDB" id="A0A4R4KEJ5"/>
<dbReference type="Proteomes" id="UP000295706">
    <property type="component" value="Unassembled WGS sequence"/>
</dbReference>
<reference evidence="1 2" key="1">
    <citation type="submission" date="2019-02" db="EMBL/GenBank/DDBJ databases">
        <title>Arundinibacter roseus gen. nov., sp. nov., a new member of the family Cytophagaceae.</title>
        <authorList>
            <person name="Szuroczki S."/>
            <person name="Khayer B."/>
            <person name="Sproer C."/>
            <person name="Toumi M."/>
            <person name="Szabo A."/>
            <person name="Felfoldi T."/>
            <person name="Schumann P."/>
            <person name="Toth E."/>
        </authorList>
    </citation>
    <scope>NUCLEOTIDE SEQUENCE [LARGE SCALE GENOMIC DNA]</scope>
    <source>
        <strain evidence="1 2">DMA-k-7a</strain>
    </source>
</reference>
<dbReference type="RefSeq" id="WP_132117582.1">
    <property type="nucleotide sequence ID" value="NZ_SMJU01000006.1"/>
</dbReference>
<dbReference type="EMBL" id="SMJU01000006">
    <property type="protein sequence ID" value="TDB65272.1"/>
    <property type="molecule type" value="Genomic_DNA"/>
</dbReference>
<proteinExistence type="predicted"/>